<dbReference type="PROSITE" id="PS51257">
    <property type="entry name" value="PROKAR_LIPOPROTEIN"/>
    <property type="match status" value="1"/>
</dbReference>
<protein>
    <submittedName>
        <fullName evidence="4">Murein DD-endopeptidase MepM/ murein hydrolase activator NlpD</fullName>
    </submittedName>
</protein>
<keyword evidence="5" id="KW-1185">Reference proteome</keyword>
<dbReference type="CDD" id="cd12797">
    <property type="entry name" value="M23_peptidase"/>
    <property type="match status" value="1"/>
</dbReference>
<dbReference type="InterPro" id="IPR011055">
    <property type="entry name" value="Dup_hybrid_motif"/>
</dbReference>
<dbReference type="Proteomes" id="UP001228905">
    <property type="component" value="Unassembled WGS sequence"/>
</dbReference>
<keyword evidence="4" id="KW-0378">Hydrolase</keyword>
<sequence length="527" mass="54905">MTHVLTRVLLLGAATSLLTACASTPRYPVNEGETAGSGPQMPQMPLPKYPTGSAPQAAYNPDAVRNERAAGAGLAGGYLDRTVDDYAPPRAAPVGRVQVAYLTQDDTPQTTDAPGQVDSQPIPDNDGVEVSAPISRPGAPVIAPARPYSPPPPPPASPPPSSFEPAYSPPPPPTRSAPPPKPQTKTVVSVGGAVVTVEGKPVIYTVKEGQGLDAVARALDTTRKQLADDNKLKEPYRLKPGQKLKGPVTKAKAYVVQSGDTLSAVAKRFSVTPKALAAENGLSVKAAIKGGQKLRLPSGYKDTGPVKKTITINPPSPPPPPPAYSPPPVYSPPPPPPSTYRPPSPPPPPPLPLRPPVTTSPPPYRPPSPPPSTAPPILTTKPTDVSDADIARLGRGLFTWPLQGNVIQGFGPGPDGKISDGLNIAAPEGTMVRAAAAGTVVYAGSDYKVLGITVLIHHDDGSWLTSYSYLSRKSVQTGDRVAQGQPIGVVGAPAGTTQTQVHFVVLYTPVFGRDKAKPRDPMLVMPR</sequence>
<accession>A0ABU0IS18</accession>
<dbReference type="GO" id="GO:0016787">
    <property type="term" value="F:hydrolase activity"/>
    <property type="evidence" value="ECO:0007669"/>
    <property type="project" value="UniProtKB-KW"/>
</dbReference>
<dbReference type="PANTHER" id="PTHR21666:SF270">
    <property type="entry name" value="MUREIN HYDROLASE ACTIVATOR ENVC"/>
    <property type="match status" value="1"/>
</dbReference>
<name>A0ABU0IS18_9CAUL</name>
<dbReference type="EMBL" id="JAUSVS010000002">
    <property type="protein sequence ID" value="MDQ0463814.1"/>
    <property type="molecule type" value="Genomic_DNA"/>
</dbReference>
<feature type="signal peptide" evidence="2">
    <location>
        <begin position="1"/>
        <end position="22"/>
    </location>
</feature>
<dbReference type="Gene3D" id="3.10.350.10">
    <property type="entry name" value="LysM domain"/>
    <property type="match status" value="2"/>
</dbReference>
<dbReference type="PROSITE" id="PS51782">
    <property type="entry name" value="LYSM"/>
    <property type="match status" value="2"/>
</dbReference>
<dbReference type="CDD" id="cd00118">
    <property type="entry name" value="LysM"/>
    <property type="match status" value="2"/>
</dbReference>
<dbReference type="InterPro" id="IPR036779">
    <property type="entry name" value="LysM_dom_sf"/>
</dbReference>
<organism evidence="4 5">
    <name type="scientific">Caulobacter ginsengisoli</name>
    <dbReference type="NCBI Taxonomy" id="400775"/>
    <lineage>
        <taxon>Bacteria</taxon>
        <taxon>Pseudomonadati</taxon>
        <taxon>Pseudomonadota</taxon>
        <taxon>Alphaproteobacteria</taxon>
        <taxon>Caulobacterales</taxon>
        <taxon>Caulobacteraceae</taxon>
        <taxon>Caulobacter</taxon>
    </lineage>
</organism>
<dbReference type="InterPro" id="IPR016047">
    <property type="entry name" value="M23ase_b-sheet_dom"/>
</dbReference>
<dbReference type="Gene3D" id="2.70.70.10">
    <property type="entry name" value="Glucose Permease (Domain IIA)"/>
    <property type="match status" value="1"/>
</dbReference>
<feature type="domain" description="LysM" evidence="3">
    <location>
        <begin position="202"/>
        <end position="246"/>
    </location>
</feature>
<proteinExistence type="predicted"/>
<comment type="caution">
    <text evidence="4">The sequence shown here is derived from an EMBL/GenBank/DDBJ whole genome shotgun (WGS) entry which is preliminary data.</text>
</comment>
<dbReference type="SUPFAM" id="SSF54106">
    <property type="entry name" value="LysM domain"/>
    <property type="match status" value="2"/>
</dbReference>
<feature type="region of interest" description="Disordered" evidence="1">
    <location>
        <begin position="26"/>
        <end position="59"/>
    </location>
</feature>
<feature type="compositionally biased region" description="Pro residues" evidence="1">
    <location>
        <begin position="147"/>
        <end position="182"/>
    </location>
</feature>
<dbReference type="Pfam" id="PF01476">
    <property type="entry name" value="LysM"/>
    <property type="match status" value="2"/>
</dbReference>
<evidence type="ECO:0000259" key="3">
    <source>
        <dbReference type="PROSITE" id="PS51782"/>
    </source>
</evidence>
<dbReference type="SUPFAM" id="SSF51261">
    <property type="entry name" value="Duplicated hybrid motif"/>
    <property type="match status" value="1"/>
</dbReference>
<evidence type="ECO:0000313" key="5">
    <source>
        <dbReference type="Proteomes" id="UP001228905"/>
    </source>
</evidence>
<evidence type="ECO:0000256" key="1">
    <source>
        <dbReference type="SAM" id="MobiDB-lite"/>
    </source>
</evidence>
<feature type="domain" description="LysM" evidence="3">
    <location>
        <begin position="252"/>
        <end position="296"/>
    </location>
</feature>
<dbReference type="SMART" id="SM00257">
    <property type="entry name" value="LysM"/>
    <property type="match status" value="2"/>
</dbReference>
<feature type="chain" id="PRO_5045370607" evidence="2">
    <location>
        <begin position="23"/>
        <end position="527"/>
    </location>
</feature>
<feature type="region of interest" description="Disordered" evidence="1">
    <location>
        <begin position="106"/>
        <end position="186"/>
    </location>
</feature>
<gene>
    <name evidence="4" type="ORF">QO010_001585</name>
</gene>
<dbReference type="PANTHER" id="PTHR21666">
    <property type="entry name" value="PEPTIDASE-RELATED"/>
    <property type="match status" value="1"/>
</dbReference>
<reference evidence="4 5" key="1">
    <citation type="submission" date="2023-07" db="EMBL/GenBank/DDBJ databases">
        <title>Genomic Encyclopedia of Type Strains, Phase IV (KMG-IV): sequencing the most valuable type-strain genomes for metagenomic binning, comparative biology and taxonomic classification.</title>
        <authorList>
            <person name="Goeker M."/>
        </authorList>
    </citation>
    <scope>NUCLEOTIDE SEQUENCE [LARGE SCALE GENOMIC DNA]</scope>
    <source>
        <strain evidence="4 5">DSM 18695</strain>
    </source>
</reference>
<evidence type="ECO:0000256" key="2">
    <source>
        <dbReference type="SAM" id="SignalP"/>
    </source>
</evidence>
<dbReference type="Pfam" id="PF01551">
    <property type="entry name" value="Peptidase_M23"/>
    <property type="match status" value="1"/>
</dbReference>
<dbReference type="InterPro" id="IPR018392">
    <property type="entry name" value="LysM"/>
</dbReference>
<dbReference type="RefSeq" id="WP_307348004.1">
    <property type="nucleotide sequence ID" value="NZ_JAUSVS010000002.1"/>
</dbReference>
<feature type="compositionally biased region" description="Pro residues" evidence="1">
    <location>
        <begin position="314"/>
        <end position="374"/>
    </location>
</feature>
<feature type="region of interest" description="Disordered" evidence="1">
    <location>
        <begin position="289"/>
        <end position="383"/>
    </location>
</feature>
<keyword evidence="2" id="KW-0732">Signal</keyword>
<evidence type="ECO:0000313" key="4">
    <source>
        <dbReference type="EMBL" id="MDQ0463814.1"/>
    </source>
</evidence>
<dbReference type="InterPro" id="IPR050570">
    <property type="entry name" value="Cell_wall_metabolism_enzyme"/>
</dbReference>